<dbReference type="SMART" id="SM00044">
    <property type="entry name" value="CYCc"/>
    <property type="match status" value="1"/>
</dbReference>
<dbReference type="RefSeq" id="WP_047764061.1">
    <property type="nucleotide sequence ID" value="NZ_LAQL01000006.1"/>
</dbReference>
<feature type="transmembrane region" description="Helical" evidence="1">
    <location>
        <begin position="144"/>
        <end position="165"/>
    </location>
</feature>
<organism evidence="3 4">
    <name type="scientific">Kiloniella spongiae</name>
    <dbReference type="NCBI Taxonomy" id="1489064"/>
    <lineage>
        <taxon>Bacteria</taxon>
        <taxon>Pseudomonadati</taxon>
        <taxon>Pseudomonadota</taxon>
        <taxon>Alphaproteobacteria</taxon>
        <taxon>Rhodospirillales</taxon>
        <taxon>Kiloniellaceae</taxon>
        <taxon>Kiloniella</taxon>
    </lineage>
</organism>
<feature type="transmembrane region" description="Helical" evidence="1">
    <location>
        <begin position="61"/>
        <end position="81"/>
    </location>
</feature>
<dbReference type="GO" id="GO:0004016">
    <property type="term" value="F:adenylate cyclase activity"/>
    <property type="evidence" value="ECO:0007669"/>
    <property type="project" value="UniProtKB-ARBA"/>
</dbReference>
<dbReference type="AlphaFoldDB" id="A0A0H2MEN9"/>
<keyword evidence="1" id="KW-0812">Transmembrane</keyword>
<dbReference type="STRING" id="1489064.WH96_10310"/>
<sequence>MKWFSSVNETALPERVLNAIHEQEDKTERLIGWIQLAVVSIFGSLYLISPKTFNEDVTFAPVPWALSIYLVLTLIRIVWAYNFHMPDWSLAFSALFDMTLLMVLIWSFHVQYNQPPSFYLKVPTLLYVFIFIAIRALRFEAKFVVIAGLFAALGWGVMIMYVVSFDSMDSMITRDYVHYMTSNSILLGAEFDKIISILVVTLILAVALVRARALLINSVSERQAAQELSRFFSPEVAKKIADSKDKITVGSAERREAAIMNLDMRGFTKLAAVESAEIVMGTLAEYQQLCVPIIQKHGGSIDKFMGDGIMATFGASVPSETYAADALRAMDELMKVTAAWQRDNGEEAPLVNGSVAVGPVLFGAVGDDTRLEYTVIGDAVNLSAKLEKHNKDVGVRALADQTTYKRAVEQGYHPLLERKVLVQSQVTGVSDAMDLVVIAD</sequence>
<accession>A0A0H2MEN9</accession>
<feature type="transmembrane region" description="Helical" evidence="1">
    <location>
        <begin position="30"/>
        <end position="49"/>
    </location>
</feature>
<feature type="transmembrane region" description="Helical" evidence="1">
    <location>
        <begin position="118"/>
        <end position="137"/>
    </location>
</feature>
<dbReference type="Proteomes" id="UP000035444">
    <property type="component" value="Unassembled WGS sequence"/>
</dbReference>
<reference evidence="3 4" key="1">
    <citation type="submission" date="2015-03" db="EMBL/GenBank/DDBJ databases">
        <title>Genome Sequence of Kiloniella spongiae MEBiC09566, isolated from a marine sponge.</title>
        <authorList>
            <person name="Shao Z."/>
            <person name="Wang L."/>
            <person name="Li X."/>
        </authorList>
    </citation>
    <scope>NUCLEOTIDE SEQUENCE [LARGE SCALE GENOMIC DNA]</scope>
    <source>
        <strain evidence="3 4">MEBiC09566</strain>
    </source>
</reference>
<dbReference type="OrthoDB" id="9762462at2"/>
<keyword evidence="4" id="KW-1185">Reference proteome</keyword>
<dbReference type="GO" id="GO:0035556">
    <property type="term" value="P:intracellular signal transduction"/>
    <property type="evidence" value="ECO:0007669"/>
    <property type="project" value="InterPro"/>
</dbReference>
<feature type="domain" description="Guanylate cyclase" evidence="2">
    <location>
        <begin position="258"/>
        <end position="387"/>
    </location>
</feature>
<dbReference type="PANTHER" id="PTHR43081">
    <property type="entry name" value="ADENYLATE CYCLASE, TERMINAL-DIFFERENTIATION SPECIFIC-RELATED"/>
    <property type="match status" value="1"/>
</dbReference>
<feature type="transmembrane region" description="Helical" evidence="1">
    <location>
        <begin position="185"/>
        <end position="209"/>
    </location>
</feature>
<comment type="caution">
    <text evidence="3">The sequence shown here is derived from an EMBL/GenBank/DDBJ whole genome shotgun (WGS) entry which is preliminary data.</text>
</comment>
<dbReference type="InterPro" id="IPR001054">
    <property type="entry name" value="A/G_cyclase"/>
</dbReference>
<dbReference type="PATRIC" id="fig|1489064.4.peg.3357"/>
<evidence type="ECO:0000259" key="2">
    <source>
        <dbReference type="PROSITE" id="PS50125"/>
    </source>
</evidence>
<keyword evidence="1" id="KW-0472">Membrane</keyword>
<gene>
    <name evidence="3" type="ORF">WH96_10310</name>
</gene>
<evidence type="ECO:0000256" key="1">
    <source>
        <dbReference type="SAM" id="Phobius"/>
    </source>
</evidence>
<keyword evidence="1" id="KW-1133">Transmembrane helix</keyword>
<evidence type="ECO:0000313" key="3">
    <source>
        <dbReference type="EMBL" id="KLN60848.1"/>
    </source>
</evidence>
<protein>
    <submittedName>
        <fullName evidence="3">Adenylate cyclase</fullName>
    </submittedName>
</protein>
<dbReference type="Pfam" id="PF00211">
    <property type="entry name" value="Guanylate_cyc"/>
    <property type="match status" value="1"/>
</dbReference>
<dbReference type="GO" id="GO:0009190">
    <property type="term" value="P:cyclic nucleotide biosynthetic process"/>
    <property type="evidence" value="ECO:0007669"/>
    <property type="project" value="InterPro"/>
</dbReference>
<name>A0A0H2MEN9_9PROT</name>
<dbReference type="EMBL" id="LAQL01000006">
    <property type="protein sequence ID" value="KLN60848.1"/>
    <property type="molecule type" value="Genomic_DNA"/>
</dbReference>
<dbReference type="SUPFAM" id="SSF55073">
    <property type="entry name" value="Nucleotide cyclase"/>
    <property type="match status" value="1"/>
</dbReference>
<dbReference type="CDD" id="cd07302">
    <property type="entry name" value="CHD"/>
    <property type="match status" value="1"/>
</dbReference>
<dbReference type="PROSITE" id="PS50125">
    <property type="entry name" value="GUANYLATE_CYCLASE_2"/>
    <property type="match status" value="1"/>
</dbReference>
<dbReference type="PANTHER" id="PTHR43081:SF1">
    <property type="entry name" value="ADENYLATE CYCLASE, TERMINAL-DIFFERENTIATION SPECIFIC"/>
    <property type="match status" value="1"/>
</dbReference>
<dbReference type="Gene3D" id="3.30.70.1230">
    <property type="entry name" value="Nucleotide cyclase"/>
    <property type="match status" value="1"/>
</dbReference>
<dbReference type="InterPro" id="IPR050697">
    <property type="entry name" value="Adenylyl/Guanylyl_Cyclase_3/4"/>
</dbReference>
<evidence type="ECO:0000313" key="4">
    <source>
        <dbReference type="Proteomes" id="UP000035444"/>
    </source>
</evidence>
<proteinExistence type="predicted"/>
<feature type="transmembrane region" description="Helical" evidence="1">
    <location>
        <begin position="88"/>
        <end position="106"/>
    </location>
</feature>
<dbReference type="InterPro" id="IPR029787">
    <property type="entry name" value="Nucleotide_cyclase"/>
</dbReference>